<accession>A0AA50E466</accession>
<proteinExistence type="predicted"/>
<name>A0AA50E466_9CLOS</name>
<evidence type="ECO:0000313" key="1">
    <source>
        <dbReference type="EMBL" id="WLT68066.1"/>
    </source>
</evidence>
<protein>
    <submittedName>
        <fullName evidence="1">P9</fullName>
    </submittedName>
</protein>
<organism evidence="1">
    <name type="scientific">croton golden spot associated virus C</name>
    <dbReference type="NCBI Taxonomy" id="3072822"/>
    <lineage>
        <taxon>Viruses</taxon>
        <taxon>Riboviria</taxon>
        <taxon>Orthornavirae</taxon>
        <taxon>Kitrinoviricota</taxon>
        <taxon>Alsuviricetes</taxon>
        <taxon>Martellivirales</taxon>
        <taxon>Closteroviridae</taxon>
    </lineage>
</organism>
<dbReference type="EMBL" id="OR085852">
    <property type="protein sequence ID" value="WLT68066.1"/>
    <property type="molecule type" value="Genomic_RNA"/>
</dbReference>
<sequence length="79" mass="9328">MDLTKLIDKYGTDKIEKYLSIYYKAKFSAGGTALCVLRLINEKLFHFTEDNTSSTFDDIDLKEFLECAYWFTLMPKYFN</sequence>
<gene>
    <name evidence="1" type="primary">p9</name>
</gene>
<reference evidence="1" key="1">
    <citation type="submission" date="2023-05" db="EMBL/GenBank/DDBJ databases">
        <title>The Virome of croton golden: Identification, Genomic characterization, prevalence of new virus of croton golden associated viruses in China.</title>
        <authorList>
            <person name="Ma Y."/>
            <person name="Che H."/>
        </authorList>
    </citation>
    <scope>NUCLEOTIDE SEQUENCE</scope>
    <source>
        <strain evidence="1">CGSaVC-2</strain>
    </source>
</reference>